<comment type="caution">
    <text evidence="1">The sequence shown here is derived from an EMBL/GenBank/DDBJ whole genome shotgun (WGS) entry which is preliminary data.</text>
</comment>
<organism evidence="1 2">
    <name type="scientific">Drosophila gunungcola</name>
    <name type="common">fruit fly</name>
    <dbReference type="NCBI Taxonomy" id="103775"/>
    <lineage>
        <taxon>Eukaryota</taxon>
        <taxon>Metazoa</taxon>
        <taxon>Ecdysozoa</taxon>
        <taxon>Arthropoda</taxon>
        <taxon>Hexapoda</taxon>
        <taxon>Insecta</taxon>
        <taxon>Pterygota</taxon>
        <taxon>Neoptera</taxon>
        <taxon>Endopterygota</taxon>
        <taxon>Diptera</taxon>
        <taxon>Brachycera</taxon>
        <taxon>Muscomorpha</taxon>
        <taxon>Ephydroidea</taxon>
        <taxon>Drosophilidae</taxon>
        <taxon>Drosophila</taxon>
        <taxon>Sophophora</taxon>
    </lineage>
</organism>
<evidence type="ECO:0000313" key="2">
    <source>
        <dbReference type="Proteomes" id="UP001059596"/>
    </source>
</evidence>
<protein>
    <submittedName>
        <fullName evidence="1">Uncharacterized protein</fullName>
    </submittedName>
</protein>
<dbReference type="Proteomes" id="UP001059596">
    <property type="component" value="Chromosome 3R"/>
</dbReference>
<name>A0A9P9YYL1_9MUSC</name>
<keyword evidence="2" id="KW-1185">Reference proteome</keyword>
<accession>A0A9P9YYL1</accession>
<dbReference type="EMBL" id="JAMKOV010000001">
    <property type="protein sequence ID" value="KAI8045059.1"/>
    <property type="molecule type" value="Genomic_DNA"/>
</dbReference>
<proteinExistence type="predicted"/>
<dbReference type="AlphaFoldDB" id="A0A9P9YYL1"/>
<gene>
    <name evidence="1" type="ORF">M5D96_001236</name>
</gene>
<reference evidence="1" key="1">
    <citation type="journal article" date="2023" name="Genome Biol. Evol.">
        <title>Long-read-based Genome Assembly of Drosophila gunungcola Reveals Fewer Chemosensory Genes in Flower-breeding Species.</title>
        <authorList>
            <person name="Negi A."/>
            <person name="Liao B.Y."/>
            <person name="Yeh S.D."/>
        </authorList>
    </citation>
    <scope>NUCLEOTIDE SEQUENCE</scope>
    <source>
        <strain evidence="1">Sukarami</strain>
    </source>
</reference>
<evidence type="ECO:0000313" key="1">
    <source>
        <dbReference type="EMBL" id="KAI8045059.1"/>
    </source>
</evidence>
<sequence>MPSINFAKLKTSTGIPLATAKRSNDVGKTIFRANKARKRGKQNKQVFRSTMQMTKQTCTAN</sequence>